<evidence type="ECO:0000313" key="2">
    <source>
        <dbReference type="Proteomes" id="UP000183567"/>
    </source>
</evidence>
<sequence length="47" mass="5287">MVAPRPSPVSYPPLDGSLFLPEMLEFNAQHNSDVTFFVYEEPDSSDL</sequence>
<protein>
    <submittedName>
        <fullName evidence="1">Uncharacterized protein</fullName>
    </submittedName>
</protein>
<reference evidence="1 2" key="1">
    <citation type="submission" date="2016-03" db="EMBL/GenBank/DDBJ databases">
        <title>Comparative genomics of the ectomycorrhizal sister species Rhizopogon vinicolor and Rhizopogon vesiculosus (Basidiomycota: Boletales) reveals a divergence of the mating type B locus.</title>
        <authorList>
            <person name="Mujic A.B."/>
            <person name="Kuo A."/>
            <person name="Tritt A."/>
            <person name="Lipzen A."/>
            <person name="Chen C."/>
            <person name="Johnson J."/>
            <person name="Sharma A."/>
            <person name="Barry K."/>
            <person name="Grigoriev I.V."/>
            <person name="Spatafora J.W."/>
        </authorList>
    </citation>
    <scope>NUCLEOTIDE SEQUENCE [LARGE SCALE GENOMIC DNA]</scope>
    <source>
        <strain evidence="1 2">AM-OR11-056</strain>
    </source>
</reference>
<name>A0A1J8Q4U3_9AGAM</name>
<comment type="caution">
    <text evidence="1">The sequence shown here is derived from an EMBL/GenBank/DDBJ whole genome shotgun (WGS) entry which is preliminary data.</text>
</comment>
<proteinExistence type="predicted"/>
<keyword evidence="2" id="KW-1185">Reference proteome</keyword>
<accession>A0A1J8Q4U3</accession>
<dbReference type="OrthoDB" id="429813at2759"/>
<dbReference type="EMBL" id="LVVM01006204">
    <property type="protein sequence ID" value="OJA08737.1"/>
    <property type="molecule type" value="Genomic_DNA"/>
</dbReference>
<feature type="non-terminal residue" evidence="1">
    <location>
        <position position="47"/>
    </location>
</feature>
<dbReference type="Proteomes" id="UP000183567">
    <property type="component" value="Unassembled WGS sequence"/>
</dbReference>
<dbReference type="AlphaFoldDB" id="A0A1J8Q4U3"/>
<evidence type="ECO:0000313" key="1">
    <source>
        <dbReference type="EMBL" id="OJA08737.1"/>
    </source>
</evidence>
<organism evidence="1 2">
    <name type="scientific">Rhizopogon vesiculosus</name>
    <dbReference type="NCBI Taxonomy" id="180088"/>
    <lineage>
        <taxon>Eukaryota</taxon>
        <taxon>Fungi</taxon>
        <taxon>Dikarya</taxon>
        <taxon>Basidiomycota</taxon>
        <taxon>Agaricomycotina</taxon>
        <taxon>Agaricomycetes</taxon>
        <taxon>Agaricomycetidae</taxon>
        <taxon>Boletales</taxon>
        <taxon>Suillineae</taxon>
        <taxon>Rhizopogonaceae</taxon>
        <taxon>Rhizopogon</taxon>
    </lineage>
</organism>
<gene>
    <name evidence="1" type="ORF">AZE42_08667</name>
</gene>